<evidence type="ECO:0000256" key="1">
    <source>
        <dbReference type="ARBA" id="ARBA00023125"/>
    </source>
</evidence>
<feature type="compositionally biased region" description="Basic and acidic residues" evidence="6">
    <location>
        <begin position="340"/>
        <end position="358"/>
    </location>
</feature>
<sequence length="426" mass="47413">MSVIQTPSKSNVSLPPLSSILLNNNNNINININNTVDNSINNTSSDSFSIFSKTYDTSLNNITSTPILTKSKSFPSNHLPMPIQLPNLHYSLQNIHTLNNSNKLPLLSTFKDSTLPNFSTISNLNSNSNSFNAPITQSTPLRKSLPILHIKKIDTTDIFNDTTNNNNITTISQSVSVSANLSSSSKTTASVTTPISTTSTSSTSSASSTSLSSTPKKKRNLVDESKSFAFISHSQKTFLSNEPDIDNARLARRKRRRTSPIELSILKEEFKKGMTPNKQRRISIAEKVDMTEKAVQIWFQNKRQSLRKSQNVLMSNNSENSSISTSIISNNSDTDDENKENDNLIDDDKDKDKDDENKFSIITPNNSIIRKPLNDITNSSLLQNSPTSQTFKFKSTDFGLINHNSSNSRKQKPIMKLKMKKEIISK</sequence>
<evidence type="ECO:0000256" key="5">
    <source>
        <dbReference type="RuleBase" id="RU000682"/>
    </source>
</evidence>
<feature type="domain" description="Homeobox" evidence="7">
    <location>
        <begin position="249"/>
        <end position="309"/>
    </location>
</feature>
<dbReference type="AlphaFoldDB" id="A0AAV5R986"/>
<evidence type="ECO:0000259" key="7">
    <source>
        <dbReference type="PROSITE" id="PS50071"/>
    </source>
</evidence>
<dbReference type="Pfam" id="PF00046">
    <property type="entry name" value="Homeodomain"/>
    <property type="match status" value="1"/>
</dbReference>
<dbReference type="GO" id="GO:0000978">
    <property type="term" value="F:RNA polymerase II cis-regulatory region sequence-specific DNA binding"/>
    <property type="evidence" value="ECO:0007669"/>
    <property type="project" value="TreeGrafter"/>
</dbReference>
<dbReference type="Proteomes" id="UP001378960">
    <property type="component" value="Unassembled WGS sequence"/>
</dbReference>
<feature type="region of interest" description="Disordered" evidence="6">
    <location>
        <begin position="182"/>
        <end position="218"/>
    </location>
</feature>
<organism evidence="8 9">
    <name type="scientific">Pichia kluyveri</name>
    <name type="common">Yeast</name>
    <dbReference type="NCBI Taxonomy" id="36015"/>
    <lineage>
        <taxon>Eukaryota</taxon>
        <taxon>Fungi</taxon>
        <taxon>Dikarya</taxon>
        <taxon>Ascomycota</taxon>
        <taxon>Saccharomycotina</taxon>
        <taxon>Pichiomycetes</taxon>
        <taxon>Pichiales</taxon>
        <taxon>Pichiaceae</taxon>
        <taxon>Pichia</taxon>
    </lineage>
</organism>
<dbReference type="SMART" id="SM00389">
    <property type="entry name" value="HOX"/>
    <property type="match status" value="1"/>
</dbReference>
<dbReference type="GO" id="GO:0030154">
    <property type="term" value="P:cell differentiation"/>
    <property type="evidence" value="ECO:0007669"/>
    <property type="project" value="TreeGrafter"/>
</dbReference>
<dbReference type="GO" id="GO:0005634">
    <property type="term" value="C:nucleus"/>
    <property type="evidence" value="ECO:0007669"/>
    <property type="project" value="UniProtKB-SubCell"/>
</dbReference>
<dbReference type="InterPro" id="IPR017970">
    <property type="entry name" value="Homeobox_CS"/>
</dbReference>
<protein>
    <submittedName>
        <fullName evidence="8">Yox1 protein</fullName>
    </submittedName>
</protein>
<evidence type="ECO:0000256" key="4">
    <source>
        <dbReference type="PROSITE-ProRule" id="PRU00108"/>
    </source>
</evidence>
<evidence type="ECO:0000313" key="8">
    <source>
        <dbReference type="EMBL" id="GMM47915.1"/>
    </source>
</evidence>
<comment type="caution">
    <text evidence="8">The sequence shown here is derived from an EMBL/GenBank/DDBJ whole genome shotgun (WGS) entry which is preliminary data.</text>
</comment>
<dbReference type="CDD" id="cd00086">
    <property type="entry name" value="homeodomain"/>
    <property type="match status" value="1"/>
</dbReference>
<feature type="compositionally biased region" description="Low complexity" evidence="6">
    <location>
        <begin position="182"/>
        <end position="214"/>
    </location>
</feature>
<keyword evidence="2 4" id="KW-0371">Homeobox</keyword>
<dbReference type="GO" id="GO:0000981">
    <property type="term" value="F:DNA-binding transcription factor activity, RNA polymerase II-specific"/>
    <property type="evidence" value="ECO:0007669"/>
    <property type="project" value="InterPro"/>
</dbReference>
<name>A0AAV5R986_PICKL</name>
<dbReference type="PROSITE" id="PS50071">
    <property type="entry name" value="HOMEOBOX_2"/>
    <property type="match status" value="1"/>
</dbReference>
<evidence type="ECO:0000256" key="2">
    <source>
        <dbReference type="ARBA" id="ARBA00023155"/>
    </source>
</evidence>
<feature type="compositionally biased region" description="Low complexity" evidence="6">
    <location>
        <begin position="315"/>
        <end position="332"/>
    </location>
</feature>
<evidence type="ECO:0000256" key="6">
    <source>
        <dbReference type="SAM" id="MobiDB-lite"/>
    </source>
</evidence>
<dbReference type="InterPro" id="IPR051000">
    <property type="entry name" value="Homeobox_DNA-bind_prot"/>
</dbReference>
<dbReference type="PANTHER" id="PTHR24324">
    <property type="entry name" value="HOMEOBOX PROTEIN HHEX"/>
    <property type="match status" value="1"/>
</dbReference>
<evidence type="ECO:0000256" key="3">
    <source>
        <dbReference type="ARBA" id="ARBA00023242"/>
    </source>
</evidence>
<reference evidence="8 9" key="1">
    <citation type="journal article" date="2023" name="Elife">
        <title>Identification of key yeast species and microbe-microbe interactions impacting larval growth of Drosophila in the wild.</title>
        <authorList>
            <person name="Mure A."/>
            <person name="Sugiura Y."/>
            <person name="Maeda R."/>
            <person name="Honda K."/>
            <person name="Sakurai N."/>
            <person name="Takahashi Y."/>
            <person name="Watada M."/>
            <person name="Katoh T."/>
            <person name="Gotoh A."/>
            <person name="Gotoh Y."/>
            <person name="Taniguchi I."/>
            <person name="Nakamura K."/>
            <person name="Hayashi T."/>
            <person name="Katayama T."/>
            <person name="Uemura T."/>
            <person name="Hattori Y."/>
        </authorList>
    </citation>
    <scope>NUCLEOTIDE SEQUENCE [LARGE SCALE GENOMIC DNA]</scope>
    <source>
        <strain evidence="8 9">PK-24</strain>
    </source>
</reference>
<dbReference type="Gene3D" id="1.10.10.60">
    <property type="entry name" value="Homeodomain-like"/>
    <property type="match status" value="1"/>
</dbReference>
<keyword evidence="9" id="KW-1185">Reference proteome</keyword>
<keyword evidence="3 4" id="KW-0539">Nucleus</keyword>
<feature type="DNA-binding region" description="Homeobox" evidence="4">
    <location>
        <begin position="251"/>
        <end position="310"/>
    </location>
</feature>
<accession>A0AAV5R986</accession>
<gene>
    <name evidence="8" type="ORF">DAPK24_045130</name>
</gene>
<dbReference type="SUPFAM" id="SSF46689">
    <property type="entry name" value="Homeodomain-like"/>
    <property type="match status" value="1"/>
</dbReference>
<dbReference type="PROSITE" id="PS00027">
    <property type="entry name" value="HOMEOBOX_1"/>
    <property type="match status" value="1"/>
</dbReference>
<comment type="subcellular location">
    <subcellularLocation>
        <location evidence="4 5">Nucleus</location>
    </subcellularLocation>
</comment>
<proteinExistence type="predicted"/>
<dbReference type="PANTHER" id="PTHR24324:SF9">
    <property type="entry name" value="HOMEOBOX DOMAIN-CONTAINING PROTEIN"/>
    <property type="match status" value="1"/>
</dbReference>
<dbReference type="EMBL" id="BTGB01000009">
    <property type="protein sequence ID" value="GMM47915.1"/>
    <property type="molecule type" value="Genomic_DNA"/>
</dbReference>
<evidence type="ECO:0000313" key="9">
    <source>
        <dbReference type="Proteomes" id="UP001378960"/>
    </source>
</evidence>
<keyword evidence="1 4" id="KW-0238">DNA-binding</keyword>
<dbReference type="InterPro" id="IPR001356">
    <property type="entry name" value="HD"/>
</dbReference>
<dbReference type="InterPro" id="IPR009057">
    <property type="entry name" value="Homeodomain-like_sf"/>
</dbReference>
<feature type="region of interest" description="Disordered" evidence="6">
    <location>
        <begin position="314"/>
        <end position="359"/>
    </location>
</feature>